<reference evidence="15 16" key="1">
    <citation type="journal article" date="2016" name="Nat. Commun.">
        <title>Thousands of microbial genomes shed light on interconnected biogeochemical processes in an aquifer system.</title>
        <authorList>
            <person name="Anantharaman K."/>
            <person name="Brown C.T."/>
            <person name="Hug L.A."/>
            <person name="Sharon I."/>
            <person name="Castelle C.J."/>
            <person name="Probst A.J."/>
            <person name="Thomas B.C."/>
            <person name="Singh A."/>
            <person name="Wilkins M.J."/>
            <person name="Karaoz U."/>
            <person name="Brodie E.L."/>
            <person name="Williams K.H."/>
            <person name="Hubbard S.S."/>
            <person name="Banfield J.F."/>
        </authorList>
    </citation>
    <scope>NUCLEOTIDE SEQUENCE [LARGE SCALE GENOMIC DNA]</scope>
</reference>
<comment type="similarity">
    <text evidence="1 13">Belongs to the RuvC family.</text>
</comment>
<dbReference type="FunFam" id="3.30.420.10:FF:000002">
    <property type="entry name" value="Crossover junction endodeoxyribonuclease RuvC"/>
    <property type="match status" value="1"/>
</dbReference>
<dbReference type="Gene3D" id="3.30.420.10">
    <property type="entry name" value="Ribonuclease H-like superfamily/Ribonuclease H"/>
    <property type="match status" value="1"/>
</dbReference>
<keyword evidence="7 13" id="KW-0378">Hydrolase</keyword>
<comment type="function">
    <text evidence="13">The RuvA-RuvB-RuvC complex processes Holliday junction (HJ) DNA during genetic recombination and DNA repair. Endonuclease that resolves HJ intermediates. Cleaves cruciform DNA by making single-stranded nicks across the HJ at symmetrical positions within the homologous arms, yielding a 5'-phosphate and a 3'-hydroxyl group; requires a central core of homology in the junction. The consensus cleavage sequence is 5'-(A/T)TT(C/G)-3'. Cleavage occurs on the 3'-side of the TT dinucleotide at the point of strand exchange. HJ branch migration catalyzed by RuvA-RuvB allows RuvC to scan DNA until it finds its consensus sequence, where it cleaves and resolves the cruciform DNA.</text>
</comment>
<dbReference type="InterPro" id="IPR002176">
    <property type="entry name" value="X-over_junc_endoDNase_RuvC"/>
</dbReference>
<keyword evidence="11 13" id="KW-0234">DNA repair</keyword>
<dbReference type="Pfam" id="PF02075">
    <property type="entry name" value="RuvC"/>
    <property type="match status" value="1"/>
</dbReference>
<dbReference type="PANTHER" id="PTHR30194:SF3">
    <property type="entry name" value="CROSSOVER JUNCTION ENDODEOXYRIBONUCLEASE RUVC"/>
    <property type="match status" value="1"/>
</dbReference>
<evidence type="ECO:0000256" key="1">
    <source>
        <dbReference type="ARBA" id="ARBA00009518"/>
    </source>
</evidence>
<dbReference type="EC" id="3.1.21.10" evidence="13 14"/>
<comment type="subcellular location">
    <subcellularLocation>
        <location evidence="13">Cytoplasm</location>
    </subcellularLocation>
</comment>
<evidence type="ECO:0000256" key="9">
    <source>
        <dbReference type="ARBA" id="ARBA00023125"/>
    </source>
</evidence>
<comment type="subunit">
    <text evidence="13">Homodimer which binds Holliday junction (HJ) DNA. The HJ becomes 2-fold symmetrical on binding to RuvC with unstacked arms; it has a different conformation from HJ DNA in complex with RuvA. In the full resolvosome a probable DNA-RuvA(4)-RuvB(12)-RuvC(2) complex forms which resolves the HJ.</text>
</comment>
<comment type="cofactor">
    <cofactor evidence="13">
        <name>Mg(2+)</name>
        <dbReference type="ChEBI" id="CHEBI:18420"/>
    </cofactor>
    <text evidence="13">Binds 2 Mg(2+) ion per subunit.</text>
</comment>
<dbReference type="GO" id="GO:0008821">
    <property type="term" value="F:crossover junction DNA endonuclease activity"/>
    <property type="evidence" value="ECO:0007669"/>
    <property type="project" value="UniProtKB-UniRule"/>
</dbReference>
<evidence type="ECO:0000313" key="15">
    <source>
        <dbReference type="EMBL" id="OHB04600.1"/>
    </source>
</evidence>
<feature type="binding site" evidence="13">
    <location>
        <position position="20"/>
    </location>
    <ligand>
        <name>Mg(2+)</name>
        <dbReference type="ChEBI" id="CHEBI:18420"/>
        <label>1</label>
    </ligand>
</feature>
<evidence type="ECO:0000313" key="16">
    <source>
        <dbReference type="Proteomes" id="UP000179283"/>
    </source>
</evidence>
<evidence type="ECO:0000256" key="10">
    <source>
        <dbReference type="ARBA" id="ARBA00023172"/>
    </source>
</evidence>
<feature type="active site" evidence="13">
    <location>
        <position position="154"/>
    </location>
</feature>
<dbReference type="GO" id="GO:0048476">
    <property type="term" value="C:Holliday junction resolvase complex"/>
    <property type="evidence" value="ECO:0007669"/>
    <property type="project" value="UniProtKB-UniRule"/>
</dbReference>
<comment type="caution">
    <text evidence="15">The sequence shown here is derived from an EMBL/GenBank/DDBJ whole genome shotgun (WGS) entry which is preliminary data.</text>
</comment>
<dbReference type="HAMAP" id="MF_00034">
    <property type="entry name" value="RuvC"/>
    <property type="match status" value="1"/>
</dbReference>
<evidence type="ECO:0000256" key="4">
    <source>
        <dbReference type="ARBA" id="ARBA00022723"/>
    </source>
</evidence>
<name>A0A1G2U6F8_9BACT</name>
<dbReference type="InterPro" id="IPR036397">
    <property type="entry name" value="RNaseH_sf"/>
</dbReference>
<keyword evidence="9 13" id="KW-0238">DNA-binding</keyword>
<dbReference type="Proteomes" id="UP000179283">
    <property type="component" value="Unassembled WGS sequence"/>
</dbReference>
<dbReference type="AlphaFoldDB" id="A0A1G2U6F8"/>
<feature type="binding site" evidence="13">
    <location>
        <position position="154"/>
    </location>
    <ligand>
        <name>Mg(2+)</name>
        <dbReference type="ChEBI" id="CHEBI:18420"/>
        <label>1</label>
    </ligand>
</feature>
<gene>
    <name evidence="13" type="primary">ruvC</name>
    <name evidence="15" type="ORF">A2920_01525</name>
</gene>
<proteinExistence type="inferred from homology"/>
<evidence type="ECO:0000256" key="7">
    <source>
        <dbReference type="ARBA" id="ARBA00022801"/>
    </source>
</evidence>
<dbReference type="EMBL" id="MHWD01000008">
    <property type="protein sequence ID" value="OHB04600.1"/>
    <property type="molecule type" value="Genomic_DNA"/>
</dbReference>
<sequence length="171" mass="19241">MRLHTPNLKPKATFRILGIDPGYEKIGVAVIEKNHQGREVLLFSDCITTKKDLEHHKRLSQLGKEIEKVIKVYKPSILSIEKLFFNENQKTAMKVSEARGTLLYVASCADMEIREFTPLQIKTAITGYGRADKKQMMAMLPKLISIAQKVREDDEYDAIAAALTASATFSV</sequence>
<dbReference type="PANTHER" id="PTHR30194">
    <property type="entry name" value="CROSSOVER JUNCTION ENDODEOXYRIBONUCLEASE RUVC"/>
    <property type="match status" value="1"/>
</dbReference>
<comment type="catalytic activity">
    <reaction evidence="12 13">
        <text>Endonucleolytic cleavage at a junction such as a reciprocal single-stranded crossover between two homologous DNA duplexes (Holliday junction).</text>
        <dbReference type="EC" id="3.1.21.10"/>
    </reaction>
</comment>
<evidence type="ECO:0000256" key="8">
    <source>
        <dbReference type="ARBA" id="ARBA00022842"/>
    </source>
</evidence>
<dbReference type="GO" id="GO:0003677">
    <property type="term" value="F:DNA binding"/>
    <property type="evidence" value="ECO:0007669"/>
    <property type="project" value="UniProtKB-KW"/>
</dbReference>
<dbReference type="InterPro" id="IPR012337">
    <property type="entry name" value="RNaseH-like_sf"/>
</dbReference>
<keyword evidence="2 13" id="KW-0963">Cytoplasm</keyword>
<evidence type="ECO:0000256" key="2">
    <source>
        <dbReference type="ARBA" id="ARBA00022490"/>
    </source>
</evidence>
<keyword evidence="6 13" id="KW-0227">DNA damage</keyword>
<evidence type="ECO:0000256" key="5">
    <source>
        <dbReference type="ARBA" id="ARBA00022759"/>
    </source>
</evidence>
<dbReference type="NCBIfam" id="TIGR00228">
    <property type="entry name" value="ruvC"/>
    <property type="match status" value="1"/>
</dbReference>
<evidence type="ECO:0000256" key="11">
    <source>
        <dbReference type="ARBA" id="ARBA00023204"/>
    </source>
</evidence>
<organism evidence="15 16">
    <name type="scientific">Candidatus Zambryskibacteria bacterium RIFCSPLOWO2_01_FULL_43_17</name>
    <dbReference type="NCBI Taxonomy" id="1802760"/>
    <lineage>
        <taxon>Bacteria</taxon>
        <taxon>Candidatus Zambryskiibacteriota</taxon>
    </lineage>
</organism>
<dbReference type="SUPFAM" id="SSF53098">
    <property type="entry name" value="Ribonuclease H-like"/>
    <property type="match status" value="1"/>
</dbReference>
<feature type="binding site" evidence="13">
    <location>
        <position position="81"/>
    </location>
    <ligand>
        <name>Mg(2+)</name>
        <dbReference type="ChEBI" id="CHEBI:18420"/>
        <label>2</label>
    </ligand>
</feature>
<accession>A0A1G2U6F8</accession>
<keyword evidence="3 13" id="KW-0540">Nuclease</keyword>
<protein>
    <recommendedName>
        <fullName evidence="13 14">Crossover junction endodeoxyribonuclease RuvC</fullName>
        <ecNumber evidence="13 14">3.1.21.10</ecNumber>
    </recommendedName>
    <alternativeName>
        <fullName evidence="13">Holliday junction nuclease RuvC</fullName>
    </alternativeName>
    <alternativeName>
        <fullName evidence="13">Holliday junction resolvase RuvC</fullName>
    </alternativeName>
</protein>
<evidence type="ECO:0000256" key="14">
    <source>
        <dbReference type="NCBIfam" id="TIGR00228"/>
    </source>
</evidence>
<dbReference type="GO" id="GO:0005737">
    <property type="term" value="C:cytoplasm"/>
    <property type="evidence" value="ECO:0007669"/>
    <property type="project" value="UniProtKB-SubCell"/>
</dbReference>
<evidence type="ECO:0000256" key="13">
    <source>
        <dbReference type="HAMAP-Rule" id="MF_00034"/>
    </source>
</evidence>
<dbReference type="PRINTS" id="PR00696">
    <property type="entry name" value="RSOLVASERUVC"/>
</dbReference>
<keyword evidence="8 13" id="KW-0460">Magnesium</keyword>
<evidence type="ECO:0000256" key="12">
    <source>
        <dbReference type="ARBA" id="ARBA00029354"/>
    </source>
</evidence>
<keyword evidence="4 13" id="KW-0479">Metal-binding</keyword>
<keyword evidence="10 13" id="KW-0233">DNA recombination</keyword>
<evidence type="ECO:0000256" key="3">
    <source>
        <dbReference type="ARBA" id="ARBA00022722"/>
    </source>
</evidence>
<keyword evidence="5 13" id="KW-0255">Endonuclease</keyword>
<feature type="active site" evidence="13">
    <location>
        <position position="81"/>
    </location>
</feature>
<dbReference type="GO" id="GO:0000287">
    <property type="term" value="F:magnesium ion binding"/>
    <property type="evidence" value="ECO:0007669"/>
    <property type="project" value="UniProtKB-UniRule"/>
</dbReference>
<feature type="active site" evidence="13">
    <location>
        <position position="20"/>
    </location>
</feature>
<dbReference type="GO" id="GO:0006310">
    <property type="term" value="P:DNA recombination"/>
    <property type="evidence" value="ECO:0007669"/>
    <property type="project" value="UniProtKB-UniRule"/>
</dbReference>
<dbReference type="CDD" id="cd16962">
    <property type="entry name" value="RuvC"/>
    <property type="match status" value="1"/>
</dbReference>
<dbReference type="GO" id="GO:0006281">
    <property type="term" value="P:DNA repair"/>
    <property type="evidence" value="ECO:0007669"/>
    <property type="project" value="UniProtKB-UniRule"/>
</dbReference>
<evidence type="ECO:0000256" key="6">
    <source>
        <dbReference type="ARBA" id="ARBA00022763"/>
    </source>
</evidence>